<evidence type="ECO:0000313" key="7">
    <source>
        <dbReference type="EMBL" id="NIJ44095.1"/>
    </source>
</evidence>
<evidence type="ECO:0000256" key="1">
    <source>
        <dbReference type="ARBA" id="ARBA00004370"/>
    </source>
</evidence>
<dbReference type="InterPro" id="IPR023408">
    <property type="entry name" value="MscS_beta-dom_sf"/>
</dbReference>
<dbReference type="Pfam" id="PF00924">
    <property type="entry name" value="MS_channel_2nd"/>
    <property type="match status" value="1"/>
</dbReference>
<feature type="transmembrane region" description="Helical" evidence="5">
    <location>
        <begin position="48"/>
        <end position="70"/>
    </location>
</feature>
<proteinExistence type="predicted"/>
<sequence>MENLNEYKYQLLLTLVIVIVMSTIIFSIKRAIKKFSFVKAIDVNRRKIIFILTYLVVYILFGALLAVVWGVDFNRLSIFISSILAVLGVGFFAQWSLLSNLTASVILFFNHPVRIGSRIRILDKDFELIGEVKDITGFYFFMKTDKGEIITFPNSLIMQKGIEILKDEESPQA</sequence>
<evidence type="ECO:0000256" key="4">
    <source>
        <dbReference type="ARBA" id="ARBA00023136"/>
    </source>
</evidence>
<evidence type="ECO:0000313" key="8">
    <source>
        <dbReference type="Proteomes" id="UP000745859"/>
    </source>
</evidence>
<comment type="caution">
    <text evidence="7">The sequence shown here is derived from an EMBL/GenBank/DDBJ whole genome shotgun (WGS) entry which is preliminary data.</text>
</comment>
<evidence type="ECO:0000256" key="2">
    <source>
        <dbReference type="ARBA" id="ARBA00022692"/>
    </source>
</evidence>
<keyword evidence="8" id="KW-1185">Reference proteome</keyword>
<accession>A0ABX0U8I1</accession>
<dbReference type="SUPFAM" id="SSF50182">
    <property type="entry name" value="Sm-like ribonucleoproteins"/>
    <property type="match status" value="1"/>
</dbReference>
<feature type="transmembrane region" description="Helical" evidence="5">
    <location>
        <begin position="76"/>
        <end position="109"/>
    </location>
</feature>
<evidence type="ECO:0000256" key="5">
    <source>
        <dbReference type="SAM" id="Phobius"/>
    </source>
</evidence>
<dbReference type="InterPro" id="IPR006685">
    <property type="entry name" value="MscS_channel_2nd"/>
</dbReference>
<keyword evidence="3 5" id="KW-1133">Transmembrane helix</keyword>
<dbReference type="PANTHER" id="PTHR30221">
    <property type="entry name" value="SMALL-CONDUCTANCE MECHANOSENSITIVE CHANNEL"/>
    <property type="match status" value="1"/>
</dbReference>
<keyword evidence="4 5" id="KW-0472">Membrane</keyword>
<name>A0ABX0U8I1_9FLAO</name>
<protein>
    <submittedName>
        <fullName evidence="7">Small-conductance mechanosensitive channel</fullName>
    </submittedName>
</protein>
<dbReference type="InterPro" id="IPR045275">
    <property type="entry name" value="MscS_archaea/bacteria_type"/>
</dbReference>
<feature type="transmembrane region" description="Helical" evidence="5">
    <location>
        <begin position="12"/>
        <end position="28"/>
    </location>
</feature>
<organism evidence="7 8">
    <name type="scientific">Wenyingzhuangia heitensis</name>
    <dbReference type="NCBI Taxonomy" id="1487859"/>
    <lineage>
        <taxon>Bacteria</taxon>
        <taxon>Pseudomonadati</taxon>
        <taxon>Bacteroidota</taxon>
        <taxon>Flavobacteriia</taxon>
        <taxon>Flavobacteriales</taxon>
        <taxon>Flavobacteriaceae</taxon>
        <taxon>Wenyingzhuangia</taxon>
    </lineage>
</organism>
<dbReference type="InterPro" id="IPR010920">
    <property type="entry name" value="LSM_dom_sf"/>
</dbReference>
<feature type="domain" description="Mechanosensitive ion channel MscS" evidence="6">
    <location>
        <begin position="97"/>
        <end position="162"/>
    </location>
</feature>
<reference evidence="7 8" key="1">
    <citation type="submission" date="2020-03" db="EMBL/GenBank/DDBJ databases">
        <title>Genomic Encyclopedia of Type Strains, Phase IV (KMG-IV): sequencing the most valuable type-strain genomes for metagenomic binning, comparative biology and taxonomic classification.</title>
        <authorList>
            <person name="Goeker M."/>
        </authorList>
    </citation>
    <scope>NUCLEOTIDE SEQUENCE [LARGE SCALE GENOMIC DNA]</scope>
    <source>
        <strain evidence="7 8">DSM 101599</strain>
    </source>
</reference>
<gene>
    <name evidence="7" type="ORF">FHR24_000534</name>
</gene>
<comment type="subcellular location">
    <subcellularLocation>
        <location evidence="1">Membrane</location>
    </subcellularLocation>
</comment>
<keyword evidence="2 5" id="KW-0812">Transmembrane</keyword>
<evidence type="ECO:0000256" key="3">
    <source>
        <dbReference type="ARBA" id="ARBA00022989"/>
    </source>
</evidence>
<dbReference type="PANTHER" id="PTHR30221:SF8">
    <property type="entry name" value="SMALL-CONDUCTANCE MECHANOSENSITIVE CHANNEL"/>
    <property type="match status" value="1"/>
</dbReference>
<dbReference type="EMBL" id="JAASQL010000001">
    <property type="protein sequence ID" value="NIJ44095.1"/>
    <property type="molecule type" value="Genomic_DNA"/>
</dbReference>
<dbReference type="Gene3D" id="2.30.30.60">
    <property type="match status" value="1"/>
</dbReference>
<evidence type="ECO:0000259" key="6">
    <source>
        <dbReference type="Pfam" id="PF00924"/>
    </source>
</evidence>
<dbReference type="Proteomes" id="UP000745859">
    <property type="component" value="Unassembled WGS sequence"/>
</dbReference>